<keyword evidence="2" id="KW-1185">Reference proteome</keyword>
<evidence type="ECO:0000313" key="2">
    <source>
        <dbReference type="Proteomes" id="UP001497680"/>
    </source>
</evidence>
<comment type="caution">
    <text evidence="1">The sequence shown here is derived from an EMBL/GenBank/DDBJ whole genome shotgun (WGS) entry which is preliminary data.</text>
</comment>
<reference evidence="1 2" key="1">
    <citation type="journal article" date="2022" name="New Phytol.">
        <title>Ecological generalism drives hyperdiversity of secondary metabolite gene clusters in xylarialean endophytes.</title>
        <authorList>
            <person name="Franco M.E.E."/>
            <person name="Wisecaver J.H."/>
            <person name="Arnold A.E."/>
            <person name="Ju Y.M."/>
            <person name="Slot J.C."/>
            <person name="Ahrendt S."/>
            <person name="Moore L.P."/>
            <person name="Eastman K.E."/>
            <person name="Scott K."/>
            <person name="Konkel Z."/>
            <person name="Mondo S.J."/>
            <person name="Kuo A."/>
            <person name="Hayes R.D."/>
            <person name="Haridas S."/>
            <person name="Andreopoulos B."/>
            <person name="Riley R."/>
            <person name="LaButti K."/>
            <person name="Pangilinan J."/>
            <person name="Lipzen A."/>
            <person name="Amirebrahimi M."/>
            <person name="Yan J."/>
            <person name="Adam C."/>
            <person name="Keymanesh K."/>
            <person name="Ng V."/>
            <person name="Louie K."/>
            <person name="Northen T."/>
            <person name="Drula E."/>
            <person name="Henrissat B."/>
            <person name="Hsieh H.M."/>
            <person name="Youens-Clark K."/>
            <person name="Lutzoni F."/>
            <person name="Miadlikowska J."/>
            <person name="Eastwood D.C."/>
            <person name="Hamelin R.C."/>
            <person name="Grigoriev I.V."/>
            <person name="U'Ren J.M."/>
        </authorList>
    </citation>
    <scope>NUCLEOTIDE SEQUENCE [LARGE SCALE GENOMIC DNA]</scope>
    <source>
        <strain evidence="1 2">ER1909</strain>
    </source>
</reference>
<accession>A0ACC0CXC2</accession>
<organism evidence="1 2">
    <name type="scientific">Hypoxylon rubiginosum</name>
    <dbReference type="NCBI Taxonomy" id="110542"/>
    <lineage>
        <taxon>Eukaryota</taxon>
        <taxon>Fungi</taxon>
        <taxon>Dikarya</taxon>
        <taxon>Ascomycota</taxon>
        <taxon>Pezizomycotina</taxon>
        <taxon>Sordariomycetes</taxon>
        <taxon>Xylariomycetidae</taxon>
        <taxon>Xylariales</taxon>
        <taxon>Hypoxylaceae</taxon>
        <taxon>Hypoxylon</taxon>
    </lineage>
</organism>
<evidence type="ECO:0000313" key="1">
    <source>
        <dbReference type="EMBL" id="KAI6084950.1"/>
    </source>
</evidence>
<proteinExistence type="predicted"/>
<gene>
    <name evidence="1" type="ORF">F4821DRAFT_279768</name>
</gene>
<dbReference type="Proteomes" id="UP001497680">
    <property type="component" value="Unassembled WGS sequence"/>
</dbReference>
<name>A0ACC0CXC2_9PEZI</name>
<dbReference type="EMBL" id="MU394331">
    <property type="protein sequence ID" value="KAI6084950.1"/>
    <property type="molecule type" value="Genomic_DNA"/>
</dbReference>
<protein>
    <submittedName>
        <fullName evidence="1">Uncharacterized protein</fullName>
    </submittedName>
</protein>
<sequence length="276" mass="30646">MTTLIVTLALGLCGLLICLRLTMLGAVLSSFVSKWRLLGSSQSLTQGKEMLLSVYQRQLADNRPYALPGLFGSSVILSPSMLSWLISQPESILSAKHAQLDALNITTTFLRPGIGLEPHHEPLVRRELTAHLDAIEASMWEEVGGALAELWGEDSEGWRKVNLDFTVRRIVARGSNRVMIGPELCRNTGFIESAITYVTRVSTYGLLLSLIPRRLRPLAAPFARLPISASYTPCEAHLLPLYKDLMARYESEPESLPPHLFATWLITSSHLRFPPD</sequence>